<organism evidence="1">
    <name type="scientific">Hyalomma excavatum</name>
    <dbReference type="NCBI Taxonomy" id="257692"/>
    <lineage>
        <taxon>Eukaryota</taxon>
        <taxon>Metazoa</taxon>
        <taxon>Ecdysozoa</taxon>
        <taxon>Arthropoda</taxon>
        <taxon>Chelicerata</taxon>
        <taxon>Arachnida</taxon>
        <taxon>Acari</taxon>
        <taxon>Parasitiformes</taxon>
        <taxon>Ixodida</taxon>
        <taxon>Ixodoidea</taxon>
        <taxon>Ixodidae</taxon>
        <taxon>Hyalomminae</taxon>
        <taxon>Hyalomma</taxon>
    </lineage>
</organism>
<dbReference type="EMBL" id="GEFH01003510">
    <property type="protein sequence ID" value="JAP65071.1"/>
    <property type="molecule type" value="mRNA"/>
</dbReference>
<dbReference type="PANTHER" id="PTHR36693">
    <property type="entry name" value="GH02722P"/>
    <property type="match status" value="1"/>
</dbReference>
<sequence>MEEPSGKTESPKSVALCLASSGDTFVVARGSVATADKLSIRLDDALRLDQNTADSDSVTHFAAWISPDSVVEARRTSAAVDERLFWSIIVELSRSENYRRLCLNKFRKRSQKCLCTKRTRSYPVTVRVLVRLVPWKAVMDVSWEAKIGRLVVEQLELENAMAWLSTLGGAFSALGDYCTRFAEAAGQVSVKQLKLALRIGDPVTVCRCHIYLAMSLLQRGYFRSCRRLLRKQYQFATSKEGLRDPKLVKMCESVWIRMSYLQSLQDEQPQLKAATP</sequence>
<dbReference type="Pfam" id="PF16065">
    <property type="entry name" value="DUF4807"/>
    <property type="match status" value="1"/>
</dbReference>
<reference evidence="1" key="1">
    <citation type="journal article" date="2017" name="Ticks Tick Borne Dis.">
        <title>An insight into the sialome of Hyalomma excavatum.</title>
        <authorList>
            <person name="Ribeiro J.M."/>
            <person name="Slovak M."/>
            <person name="Francischetti I.M."/>
        </authorList>
    </citation>
    <scope>NUCLEOTIDE SEQUENCE</scope>
    <source>
        <strain evidence="1">Samish</strain>
        <tissue evidence="1">Salivary glands</tissue>
    </source>
</reference>
<evidence type="ECO:0000313" key="1">
    <source>
        <dbReference type="EMBL" id="JAP65071.1"/>
    </source>
</evidence>
<name>A0A131XH71_9ACAR</name>
<protein>
    <submittedName>
        <fullName evidence="1">Uncharacterized protein</fullName>
    </submittedName>
</protein>
<dbReference type="AlphaFoldDB" id="A0A131XH71"/>
<accession>A0A131XH71</accession>
<dbReference type="InterPro" id="IPR032072">
    <property type="entry name" value="DUF4807"/>
</dbReference>
<dbReference type="PANTHER" id="PTHR36693:SF1">
    <property type="entry name" value="GH02722P"/>
    <property type="match status" value="1"/>
</dbReference>
<proteinExistence type="evidence at transcript level"/>